<reference evidence="4" key="2">
    <citation type="submission" date="2025-08" db="UniProtKB">
        <authorList>
            <consortium name="RefSeq"/>
        </authorList>
    </citation>
    <scope>IDENTIFICATION</scope>
    <source>
        <strain evidence="4">S238N-H82</strain>
        <tissue evidence="4">Testes</tissue>
    </source>
</reference>
<keyword evidence="2" id="KW-0472">Membrane</keyword>
<dbReference type="RefSeq" id="XP_035692082.1">
    <property type="nucleotide sequence ID" value="XM_035836189.1"/>
</dbReference>
<proteinExistence type="predicted"/>
<feature type="compositionally biased region" description="Polar residues" evidence="1">
    <location>
        <begin position="149"/>
        <end position="164"/>
    </location>
</feature>
<feature type="region of interest" description="Disordered" evidence="1">
    <location>
        <begin position="146"/>
        <end position="181"/>
    </location>
</feature>
<evidence type="ECO:0000256" key="2">
    <source>
        <dbReference type="SAM" id="Phobius"/>
    </source>
</evidence>
<keyword evidence="2" id="KW-1133">Transmembrane helix</keyword>
<gene>
    <name evidence="4" type="primary">LOC118426668</name>
</gene>
<keyword evidence="2" id="KW-0812">Transmembrane</keyword>
<evidence type="ECO:0000313" key="3">
    <source>
        <dbReference type="Proteomes" id="UP000001554"/>
    </source>
</evidence>
<dbReference type="KEGG" id="bfo:118426668"/>
<protein>
    <submittedName>
        <fullName evidence="4">Uncharacterized protein LOC118426668 isoform X1</fullName>
    </submittedName>
</protein>
<feature type="compositionally biased region" description="Basic and acidic residues" evidence="1">
    <location>
        <begin position="165"/>
        <end position="175"/>
    </location>
</feature>
<organism evidence="3 4">
    <name type="scientific">Branchiostoma floridae</name>
    <name type="common">Florida lancelet</name>
    <name type="synonym">Amphioxus</name>
    <dbReference type="NCBI Taxonomy" id="7739"/>
    <lineage>
        <taxon>Eukaryota</taxon>
        <taxon>Metazoa</taxon>
        <taxon>Chordata</taxon>
        <taxon>Cephalochordata</taxon>
        <taxon>Leptocardii</taxon>
        <taxon>Amphioxiformes</taxon>
        <taxon>Branchiostomatidae</taxon>
        <taxon>Branchiostoma</taxon>
    </lineage>
</organism>
<reference evidence="3" key="1">
    <citation type="journal article" date="2020" name="Nat. Ecol. Evol.">
        <title>Deeply conserved synteny resolves early events in vertebrate evolution.</title>
        <authorList>
            <person name="Simakov O."/>
            <person name="Marletaz F."/>
            <person name="Yue J.X."/>
            <person name="O'Connell B."/>
            <person name="Jenkins J."/>
            <person name="Brandt A."/>
            <person name="Calef R."/>
            <person name="Tung C.H."/>
            <person name="Huang T.K."/>
            <person name="Schmutz J."/>
            <person name="Satoh N."/>
            <person name="Yu J.K."/>
            <person name="Putnam N.H."/>
            <person name="Green R.E."/>
            <person name="Rokhsar D.S."/>
        </authorList>
    </citation>
    <scope>NUCLEOTIDE SEQUENCE [LARGE SCALE GENOMIC DNA]</scope>
    <source>
        <strain evidence="3">S238N-H82</strain>
    </source>
</reference>
<evidence type="ECO:0000313" key="4">
    <source>
        <dbReference type="RefSeq" id="XP_035692082.1"/>
    </source>
</evidence>
<name>A0A9J7LZF3_BRAFL</name>
<feature type="transmembrane region" description="Helical" evidence="2">
    <location>
        <begin position="497"/>
        <end position="521"/>
    </location>
</feature>
<dbReference type="GeneID" id="118426668"/>
<dbReference type="AlphaFoldDB" id="A0A9J7LZF3"/>
<accession>A0A9J7LZF3</accession>
<evidence type="ECO:0000256" key="1">
    <source>
        <dbReference type="SAM" id="MobiDB-lite"/>
    </source>
</evidence>
<dbReference type="Proteomes" id="UP000001554">
    <property type="component" value="Chromosome 11"/>
</dbReference>
<dbReference type="OrthoDB" id="10057686at2759"/>
<keyword evidence="3" id="KW-1185">Reference proteome</keyword>
<sequence length="542" mass="62243">MSEVYCETKQASGSFHPMSEMHQVSYLTLDGKYHVCGQDAVYYTDDNGTERFVEGGTVDLCLTEDEWGCVMPIDDGYGPDFILKKYLECPCEYYEEIEQDVQECEETMCVQDHDDIEAGKWNFPWFSAWSVEEFLDEMENLQKPKEVNNIDSIKATSHTSQNDGEVSKKFEKDQPHNQPHVESQRMWEDGMTIYMSESDLDEQLLGHAEGTLSQNLWEDGMSIYMLESDLDKQLQLLGHDEGSLSQNLCEDDMSIYMSESDGWTNYTSESDGWTNYTSESDGWTIYTSESDGYTIYTSESDGWTIYTSESDLDEQLQFLGHDEGSLSQNLWEDGMTIYMCESDQDQQLQLLGQTESSLSENLWEDGMTIYMLESDLDEQLQLLGHDEVPMLHVRESENVYSPVMKTATRLSRYDLHHGPDHIAHSPSRPLIGSRGDSKERIVLDREDCLEAPLPVYTITGARHQRKVHKADPQRRLQQAAMYKRQSFSLKIFDKVCFTYICCSCWLLLMGLPSLFTLVIGLQKFGKCVGKSQQGQQRWQPPT</sequence>